<accession>A0A1C9U695</accession>
<dbReference type="GO" id="GO:0019901">
    <property type="term" value="F:protein kinase binding"/>
    <property type="evidence" value="ECO:0007669"/>
    <property type="project" value="InterPro"/>
</dbReference>
<dbReference type="InterPro" id="IPR036915">
    <property type="entry name" value="Cyclin-like_sf"/>
</dbReference>
<protein>
    <submittedName>
        <fullName evidence="3">G1/s specific cyclin pcl1</fullName>
    </submittedName>
</protein>
<evidence type="ECO:0000259" key="2">
    <source>
        <dbReference type="Pfam" id="PF00134"/>
    </source>
</evidence>
<dbReference type="Gene3D" id="1.10.472.10">
    <property type="entry name" value="Cyclin-like"/>
    <property type="match status" value="1"/>
</dbReference>
<dbReference type="InterPro" id="IPR006671">
    <property type="entry name" value="Cyclin_N"/>
</dbReference>
<dbReference type="GO" id="GO:0000307">
    <property type="term" value="C:cyclin-dependent protein kinase holoenzyme complex"/>
    <property type="evidence" value="ECO:0007669"/>
    <property type="project" value="TreeGrafter"/>
</dbReference>
<feature type="compositionally biased region" description="Low complexity" evidence="1">
    <location>
        <begin position="278"/>
        <end position="291"/>
    </location>
</feature>
<dbReference type="CDD" id="cd20557">
    <property type="entry name" value="CYCLIN_ScPCL1-like"/>
    <property type="match status" value="1"/>
</dbReference>
<feature type="compositionally biased region" description="Polar residues" evidence="1">
    <location>
        <begin position="293"/>
        <end position="311"/>
    </location>
</feature>
<dbReference type="Pfam" id="PF00134">
    <property type="entry name" value="Cyclin_N"/>
    <property type="match status" value="1"/>
</dbReference>
<reference evidence="3" key="1">
    <citation type="journal article" date="2016" name="PLoS ONE">
        <title>The Involvement of Mig1 from Xanthophyllomyces dendrorhous in Catabolic Repression: An Active Mechanism Contributing to the Regulation of Carotenoid Production.</title>
        <authorList>
            <person name="Alcaino J."/>
            <person name="Bravo N."/>
            <person name="Cordova P."/>
            <person name="Marcoleta A.E."/>
            <person name="Contreras G."/>
            <person name="Barahona S."/>
            <person name="Sepulveda D."/>
            <person name="Fernandez-Lobato M."/>
            <person name="Baeza M."/>
            <person name="Cifuentes V."/>
        </authorList>
    </citation>
    <scope>NUCLEOTIDE SEQUENCE</scope>
    <source>
        <strain evidence="3">UCD 67-385</strain>
    </source>
</reference>
<feature type="compositionally biased region" description="Polar residues" evidence="1">
    <location>
        <begin position="377"/>
        <end position="387"/>
    </location>
</feature>
<proteinExistence type="evidence at transcript level"/>
<dbReference type="PANTHER" id="PTHR15615">
    <property type="match status" value="1"/>
</dbReference>
<feature type="domain" description="Cyclin N-terminal" evidence="2">
    <location>
        <begin position="91"/>
        <end position="187"/>
    </location>
</feature>
<feature type="region of interest" description="Disordered" evidence="1">
    <location>
        <begin position="243"/>
        <end position="313"/>
    </location>
</feature>
<dbReference type="PANTHER" id="PTHR15615:SF10">
    <property type="entry name" value="PHO85 CYCLIN-2-RELATED"/>
    <property type="match status" value="1"/>
</dbReference>
<dbReference type="InterPro" id="IPR013922">
    <property type="entry name" value="Cyclin_PHO80-like"/>
</dbReference>
<dbReference type="EMBL" id="KX384909">
    <property type="protein sequence ID" value="AOR51846.1"/>
    <property type="molecule type" value="mRNA"/>
</dbReference>
<feature type="compositionally biased region" description="Low complexity" evidence="1">
    <location>
        <begin position="243"/>
        <end position="253"/>
    </location>
</feature>
<feature type="region of interest" description="Disordered" evidence="1">
    <location>
        <begin position="357"/>
        <end position="387"/>
    </location>
</feature>
<dbReference type="SUPFAM" id="SSF47954">
    <property type="entry name" value="Cyclin-like"/>
    <property type="match status" value="1"/>
</dbReference>
<dbReference type="GO" id="GO:0005634">
    <property type="term" value="C:nucleus"/>
    <property type="evidence" value="ECO:0007669"/>
    <property type="project" value="TreeGrafter"/>
</dbReference>
<sequence>MSRLIASSASTSSMTCPESPLPPVPFKDAIHPSSLMPCGVHSLDLLELIRSEVTVDMIYHLGERTTAVVESTRPSSSSASRCPPQNSLPSIEAFISVVVQESNVQVSTLLSTLVYLDRLRDRLPKTDTQGLPCTRHRVFLATLICAAKYLNDSSPKNKHWCRYAHLFSQAEVNLMEKQLLFLLDYDLAITESEVIEHFSPFFAHQQPAYSPPSSPDLVFYSHRRTATIDDKVFIAPPMDRSTSLSSIASTDSDGPATPQMVSSPPPIKVALVSPLATSPRRPQSSRSKPSKAMLTTRSTHTGPPVRSSQRNTDLDAVASAAERPVLGNATGYNGNSKTSPVAQAASGNFLSRLLNTKASKADRKSKGLASRKVDIVNSDQSENALIN</sequence>
<organism evidence="3">
    <name type="scientific">Phaffia rhodozyma</name>
    <name type="common">Yeast</name>
    <name type="synonym">Xanthophyllomyces dendrorhous</name>
    <dbReference type="NCBI Taxonomy" id="264483"/>
    <lineage>
        <taxon>Eukaryota</taxon>
        <taxon>Fungi</taxon>
        <taxon>Dikarya</taxon>
        <taxon>Basidiomycota</taxon>
        <taxon>Agaricomycotina</taxon>
        <taxon>Tremellomycetes</taxon>
        <taxon>Cystofilobasidiales</taxon>
        <taxon>Mrakiaceae</taxon>
        <taxon>Phaffia</taxon>
    </lineage>
</organism>
<evidence type="ECO:0000313" key="3">
    <source>
        <dbReference type="EMBL" id="AOR51846.1"/>
    </source>
</evidence>
<dbReference type="AlphaFoldDB" id="A0A1C9U695"/>
<evidence type="ECO:0000256" key="1">
    <source>
        <dbReference type="SAM" id="MobiDB-lite"/>
    </source>
</evidence>
<dbReference type="GO" id="GO:0016538">
    <property type="term" value="F:cyclin-dependent protein serine/threonine kinase regulator activity"/>
    <property type="evidence" value="ECO:0007669"/>
    <property type="project" value="TreeGrafter"/>
</dbReference>
<name>A0A1C9U695_PHARH</name>
<gene>
    <name evidence="3" type="primary">PCL1</name>
</gene>